<dbReference type="PANTHER" id="PTHR30411">
    <property type="entry name" value="CYTOPLASMIC PROTEIN"/>
    <property type="match status" value="1"/>
</dbReference>
<name>A0A0M4CGT9_9CORY</name>
<dbReference type="EMBL" id="CP009220">
    <property type="protein sequence ID" value="ALC04871.1"/>
    <property type="molecule type" value="Genomic_DNA"/>
</dbReference>
<dbReference type="SUPFAM" id="SSF55826">
    <property type="entry name" value="YbaK/ProRS associated domain"/>
    <property type="match status" value="1"/>
</dbReference>
<dbReference type="CDD" id="cd00002">
    <property type="entry name" value="YbaK_deacylase"/>
    <property type="match status" value="1"/>
</dbReference>
<gene>
    <name evidence="6" type="ORF">CDES_02045</name>
</gene>
<dbReference type="InterPro" id="IPR007214">
    <property type="entry name" value="YbaK/aa-tRNA-synth-assoc-dom"/>
</dbReference>
<dbReference type="RefSeq" id="WP_053544026.1">
    <property type="nucleotide sequence ID" value="NZ_CP009220.1"/>
</dbReference>
<comment type="similarity">
    <text evidence="1 4">Belongs to the prolyl-tRNA editing family. YbaK/EbsC subfamily.</text>
</comment>
<dbReference type="AlphaFoldDB" id="A0A0M4CGT9"/>
<dbReference type="GO" id="GO:0006412">
    <property type="term" value="P:translation"/>
    <property type="evidence" value="ECO:0007669"/>
    <property type="project" value="UniProtKB-KW"/>
</dbReference>
<dbReference type="KEGG" id="cdx:CDES_02045"/>
<dbReference type="PIRSF" id="PIRSF006181">
    <property type="entry name" value="EbsC_YbaK"/>
    <property type="match status" value="1"/>
</dbReference>
<protein>
    <recommendedName>
        <fullName evidence="4">Cys-tRNA(Pro)/Cys-tRNA(Cys) deacylase</fullName>
        <ecNumber evidence="4">4.2.-.-</ecNumber>
    </recommendedName>
</protein>
<dbReference type="NCBIfam" id="TIGR00011">
    <property type="entry name" value="YbaK_EbsC"/>
    <property type="match status" value="1"/>
</dbReference>
<keyword evidence="7" id="KW-1185">Reference proteome</keyword>
<keyword evidence="3 4" id="KW-0456">Lyase</keyword>
<dbReference type="InterPro" id="IPR004369">
    <property type="entry name" value="Prolyl-tRNA_editing_YbaK/EbsC"/>
</dbReference>
<evidence type="ECO:0000256" key="2">
    <source>
        <dbReference type="ARBA" id="ARBA00022917"/>
    </source>
</evidence>
<evidence type="ECO:0000256" key="3">
    <source>
        <dbReference type="ARBA" id="ARBA00023239"/>
    </source>
</evidence>
<dbReference type="Gene3D" id="3.90.960.10">
    <property type="entry name" value="YbaK/aminoacyl-tRNA synthetase-associated domain"/>
    <property type="match status" value="1"/>
</dbReference>
<dbReference type="Pfam" id="PF04073">
    <property type="entry name" value="tRNA_edit"/>
    <property type="match status" value="1"/>
</dbReference>
<accession>A0A0M4CGT9</accession>
<keyword evidence="2 4" id="KW-0648">Protein biosynthesis</keyword>
<dbReference type="GO" id="GO:0016829">
    <property type="term" value="F:lyase activity"/>
    <property type="evidence" value="ECO:0007669"/>
    <property type="project" value="UniProtKB-KW"/>
</dbReference>
<reference evidence="6 7" key="1">
    <citation type="submission" date="2014-08" db="EMBL/GenBank/DDBJ databases">
        <title>Complete genome sequence of Corynebacterium deserti GIMN1.010 (=DSM 45689), isolated from desert sand in western China.</title>
        <authorList>
            <person name="Ruckert C."/>
            <person name="Albersmeier A."/>
            <person name="Kalinowski J."/>
        </authorList>
    </citation>
    <scope>NUCLEOTIDE SEQUENCE [LARGE SCALE GENOMIC DNA]</scope>
    <source>
        <strain evidence="6 7">GIMN1.010</strain>
    </source>
</reference>
<organism evidence="6 7">
    <name type="scientific">Corynebacterium deserti GIMN1.010</name>
    <dbReference type="NCBI Taxonomy" id="931089"/>
    <lineage>
        <taxon>Bacteria</taxon>
        <taxon>Bacillati</taxon>
        <taxon>Actinomycetota</taxon>
        <taxon>Actinomycetes</taxon>
        <taxon>Mycobacteriales</taxon>
        <taxon>Corynebacteriaceae</taxon>
        <taxon>Corynebacterium</taxon>
    </lineage>
</organism>
<evidence type="ECO:0000313" key="6">
    <source>
        <dbReference type="EMBL" id="ALC04871.1"/>
    </source>
</evidence>
<dbReference type="Proteomes" id="UP000068067">
    <property type="component" value="Chromosome"/>
</dbReference>
<dbReference type="PATRIC" id="fig|931089.4.peg.415"/>
<dbReference type="EC" id="4.2.-.-" evidence="4"/>
<sequence>MAKKIDNSSATPALVKLTAEQIPYELDIHDVDPTSDKGFALDSAVTMGVNPAAVFKTLMADIDGEHVVAIVPATTTLNLKALAKAGGGKRAEMMDRSRAQVVTGYVPGGISPIGQKHPHRVFLDESAILQEKIYVSAGRRGWSLIMTPDDVLHATGGQYADIADHS</sequence>
<feature type="domain" description="YbaK/aminoacyl-tRNA synthetase-associated" evidence="5">
    <location>
        <begin position="42"/>
        <end position="152"/>
    </location>
</feature>
<dbReference type="GO" id="GO:0002161">
    <property type="term" value="F:aminoacyl-tRNA deacylase activity"/>
    <property type="evidence" value="ECO:0007669"/>
    <property type="project" value="InterPro"/>
</dbReference>
<evidence type="ECO:0000313" key="7">
    <source>
        <dbReference type="Proteomes" id="UP000068067"/>
    </source>
</evidence>
<dbReference type="InterPro" id="IPR036754">
    <property type="entry name" value="YbaK/aa-tRNA-synt-asso_dom_sf"/>
</dbReference>
<dbReference type="PANTHER" id="PTHR30411:SF0">
    <property type="entry name" value="CYS-TRNA(PRO)_CYS-TRNA(CYS) DEACYLASE YBAK"/>
    <property type="match status" value="1"/>
</dbReference>
<dbReference type="STRING" id="931089.CDES_02045"/>
<proteinExistence type="inferred from homology"/>
<dbReference type="OrthoDB" id="9809296at2"/>
<evidence type="ECO:0000259" key="5">
    <source>
        <dbReference type="Pfam" id="PF04073"/>
    </source>
</evidence>
<evidence type="ECO:0000256" key="1">
    <source>
        <dbReference type="ARBA" id="ARBA00009798"/>
    </source>
</evidence>
<evidence type="ECO:0000256" key="4">
    <source>
        <dbReference type="PIRNR" id="PIRNR006181"/>
    </source>
</evidence>